<dbReference type="SUPFAM" id="SSF46894">
    <property type="entry name" value="C-terminal effector domain of the bipartite response regulators"/>
    <property type="match status" value="1"/>
</dbReference>
<keyword evidence="2" id="KW-0902">Two-component regulatory system</keyword>
<dbReference type="InterPro" id="IPR016032">
    <property type="entry name" value="Sig_transdc_resp-reg_C-effctor"/>
</dbReference>
<comment type="caution">
    <text evidence="9">The sequence shown here is derived from an EMBL/GenBank/DDBJ whole genome shotgun (WGS) entry which is preliminary data.</text>
</comment>
<dbReference type="PROSITE" id="PS50043">
    <property type="entry name" value="HTH_LUXR_2"/>
    <property type="match status" value="1"/>
</dbReference>
<evidence type="ECO:0000313" key="9">
    <source>
        <dbReference type="EMBL" id="TDL87068.1"/>
    </source>
</evidence>
<dbReference type="GO" id="GO:0005829">
    <property type="term" value="C:cytosol"/>
    <property type="evidence" value="ECO:0007669"/>
    <property type="project" value="TreeGrafter"/>
</dbReference>
<feature type="domain" description="HTH luxR-type" evidence="7">
    <location>
        <begin position="235"/>
        <end position="300"/>
    </location>
</feature>
<keyword evidence="5" id="KW-0804">Transcription</keyword>
<dbReference type="InterPro" id="IPR000792">
    <property type="entry name" value="Tscrpt_reg_LuxR_C"/>
</dbReference>
<reference evidence="9 10" key="1">
    <citation type="submission" date="2019-03" db="EMBL/GenBank/DDBJ databases">
        <title>Rhodobacteraceae bacterium SM1902, a new member of the family Rhodobacteraceae isolated from Yantai.</title>
        <authorList>
            <person name="Sun Y."/>
        </authorList>
    </citation>
    <scope>NUCLEOTIDE SEQUENCE [LARGE SCALE GENOMIC DNA]</scope>
    <source>
        <strain evidence="9 10">SM1902</strain>
    </source>
</reference>
<dbReference type="InterPro" id="IPR001789">
    <property type="entry name" value="Sig_transdc_resp-reg_receiver"/>
</dbReference>
<evidence type="ECO:0000256" key="2">
    <source>
        <dbReference type="ARBA" id="ARBA00023012"/>
    </source>
</evidence>
<dbReference type="PANTHER" id="PTHR48111:SF1">
    <property type="entry name" value="TWO-COMPONENT RESPONSE REGULATOR ORR33"/>
    <property type="match status" value="1"/>
</dbReference>
<dbReference type="SMART" id="SM00421">
    <property type="entry name" value="HTH_LUXR"/>
    <property type="match status" value="1"/>
</dbReference>
<organism evidence="9 10">
    <name type="scientific">Meridianimarinicoccus aquatilis</name>
    <dbReference type="NCBI Taxonomy" id="2552766"/>
    <lineage>
        <taxon>Bacteria</taxon>
        <taxon>Pseudomonadati</taxon>
        <taxon>Pseudomonadota</taxon>
        <taxon>Alphaproteobacteria</taxon>
        <taxon>Rhodobacterales</taxon>
        <taxon>Paracoccaceae</taxon>
        <taxon>Meridianimarinicoccus</taxon>
    </lineage>
</organism>
<dbReference type="Pfam" id="PF00196">
    <property type="entry name" value="GerE"/>
    <property type="match status" value="1"/>
</dbReference>
<proteinExistence type="predicted"/>
<dbReference type="AlphaFoldDB" id="A0A4R6AW83"/>
<dbReference type="GO" id="GO:0000976">
    <property type="term" value="F:transcription cis-regulatory region binding"/>
    <property type="evidence" value="ECO:0007669"/>
    <property type="project" value="TreeGrafter"/>
</dbReference>
<dbReference type="InterPro" id="IPR036388">
    <property type="entry name" value="WH-like_DNA-bd_sf"/>
</dbReference>
<dbReference type="GO" id="GO:0000156">
    <property type="term" value="F:phosphorelay response regulator activity"/>
    <property type="evidence" value="ECO:0007669"/>
    <property type="project" value="TreeGrafter"/>
</dbReference>
<dbReference type="PANTHER" id="PTHR48111">
    <property type="entry name" value="REGULATOR OF RPOS"/>
    <property type="match status" value="1"/>
</dbReference>
<dbReference type="PRINTS" id="PR00038">
    <property type="entry name" value="HTHLUXR"/>
</dbReference>
<accession>A0A4R6AW83</accession>
<dbReference type="Pfam" id="PF00072">
    <property type="entry name" value="Response_reg"/>
    <property type="match status" value="1"/>
</dbReference>
<dbReference type="RefSeq" id="WP_133343092.1">
    <property type="nucleotide sequence ID" value="NZ_SMZO01000024.1"/>
</dbReference>
<feature type="modified residue" description="4-aspartylphosphate" evidence="6">
    <location>
        <position position="60"/>
    </location>
</feature>
<gene>
    <name evidence="9" type="ORF">E2L05_11695</name>
</gene>
<evidence type="ECO:0000259" key="7">
    <source>
        <dbReference type="PROSITE" id="PS50043"/>
    </source>
</evidence>
<dbReference type="GO" id="GO:0032993">
    <property type="term" value="C:protein-DNA complex"/>
    <property type="evidence" value="ECO:0007669"/>
    <property type="project" value="TreeGrafter"/>
</dbReference>
<dbReference type="CDD" id="cd06170">
    <property type="entry name" value="LuxR_C_like"/>
    <property type="match status" value="1"/>
</dbReference>
<keyword evidence="3" id="KW-0805">Transcription regulation</keyword>
<dbReference type="InterPro" id="IPR039420">
    <property type="entry name" value="WalR-like"/>
</dbReference>
<evidence type="ECO:0000256" key="1">
    <source>
        <dbReference type="ARBA" id="ARBA00022553"/>
    </source>
</evidence>
<dbReference type="InterPro" id="IPR011006">
    <property type="entry name" value="CheY-like_superfamily"/>
</dbReference>
<name>A0A4R6AW83_9RHOB</name>
<keyword evidence="1 6" id="KW-0597">Phosphoprotein</keyword>
<evidence type="ECO:0000256" key="3">
    <source>
        <dbReference type="ARBA" id="ARBA00023015"/>
    </source>
</evidence>
<dbReference type="OrthoDB" id="5292887at2"/>
<dbReference type="SUPFAM" id="SSF52172">
    <property type="entry name" value="CheY-like"/>
    <property type="match status" value="1"/>
</dbReference>
<feature type="domain" description="Response regulatory" evidence="8">
    <location>
        <begin position="11"/>
        <end position="127"/>
    </location>
</feature>
<dbReference type="EMBL" id="SMZO01000024">
    <property type="protein sequence ID" value="TDL87068.1"/>
    <property type="molecule type" value="Genomic_DNA"/>
</dbReference>
<sequence length="304" mass="33089">MHPFNREAQNIALVVDDNPEALGMVSTALEENGITVLVARDGETAIELAQRIQPDVILMDAIMPAPDGFETCRRLKLGDAPISTPIIFMTGLSEPEHIVRGLKAGGVDYITKPVVIEELLARITIHVMNAKLIRSAREALDSSRGSVIAFDGNGKIAWGSPKAVASLTSQEQTQSGQLSACQAFRLWLQDCRTLPASQVTTFHHGDLTISYLGITSAREVLVKLTDTQLGGPAELLRKAFSLTARESEVLYWLSMGKPNRDVAQILSLSARTVNKHLEQVFQKMGVDNRTSAAVLADRVLHLSN</sequence>
<evidence type="ECO:0000256" key="6">
    <source>
        <dbReference type="PROSITE-ProRule" id="PRU00169"/>
    </source>
</evidence>
<dbReference type="SMART" id="SM00448">
    <property type="entry name" value="REC"/>
    <property type="match status" value="1"/>
</dbReference>
<keyword evidence="10" id="KW-1185">Reference proteome</keyword>
<dbReference type="Gene3D" id="3.40.50.2300">
    <property type="match status" value="1"/>
</dbReference>
<evidence type="ECO:0000256" key="5">
    <source>
        <dbReference type="ARBA" id="ARBA00023163"/>
    </source>
</evidence>
<dbReference type="Proteomes" id="UP000294562">
    <property type="component" value="Unassembled WGS sequence"/>
</dbReference>
<evidence type="ECO:0000259" key="8">
    <source>
        <dbReference type="PROSITE" id="PS50110"/>
    </source>
</evidence>
<dbReference type="PROSITE" id="PS50110">
    <property type="entry name" value="RESPONSE_REGULATORY"/>
    <property type="match status" value="1"/>
</dbReference>
<evidence type="ECO:0000313" key="10">
    <source>
        <dbReference type="Proteomes" id="UP000294562"/>
    </source>
</evidence>
<dbReference type="Gene3D" id="1.10.10.10">
    <property type="entry name" value="Winged helix-like DNA-binding domain superfamily/Winged helix DNA-binding domain"/>
    <property type="match status" value="1"/>
</dbReference>
<protein>
    <submittedName>
        <fullName evidence="9">Response regulator</fullName>
    </submittedName>
</protein>
<evidence type="ECO:0000256" key="4">
    <source>
        <dbReference type="ARBA" id="ARBA00023125"/>
    </source>
</evidence>
<keyword evidence="4" id="KW-0238">DNA-binding</keyword>
<dbReference type="GO" id="GO:0006355">
    <property type="term" value="P:regulation of DNA-templated transcription"/>
    <property type="evidence" value="ECO:0007669"/>
    <property type="project" value="InterPro"/>
</dbReference>